<dbReference type="PANTHER" id="PTHR43065">
    <property type="entry name" value="SENSOR HISTIDINE KINASE"/>
    <property type="match status" value="1"/>
</dbReference>
<dbReference type="InterPro" id="IPR011006">
    <property type="entry name" value="CheY-like_superfamily"/>
</dbReference>
<evidence type="ECO:0000256" key="4">
    <source>
        <dbReference type="PROSITE-ProRule" id="PRU00169"/>
    </source>
</evidence>
<dbReference type="Pfam" id="PF08448">
    <property type="entry name" value="PAS_4"/>
    <property type="match status" value="1"/>
</dbReference>
<keyword evidence="9" id="KW-1185">Reference proteome</keyword>
<dbReference type="InterPro" id="IPR003594">
    <property type="entry name" value="HATPase_dom"/>
</dbReference>
<keyword evidence="3 4" id="KW-0597">Phosphoprotein</keyword>
<feature type="transmembrane region" description="Helical" evidence="5">
    <location>
        <begin position="46"/>
        <end position="65"/>
    </location>
</feature>
<proteinExistence type="predicted"/>
<dbReference type="Pfam" id="PF00512">
    <property type="entry name" value="HisKA"/>
    <property type="match status" value="1"/>
</dbReference>
<dbReference type="SUPFAM" id="SSF55785">
    <property type="entry name" value="PYP-like sensor domain (PAS domain)"/>
    <property type="match status" value="1"/>
</dbReference>
<dbReference type="InterPro" id="IPR000014">
    <property type="entry name" value="PAS"/>
</dbReference>
<dbReference type="InterPro" id="IPR001789">
    <property type="entry name" value="Sig_transdc_resp-reg_receiver"/>
</dbReference>
<dbReference type="Proteomes" id="UP000027746">
    <property type="component" value="Unassembled WGS sequence"/>
</dbReference>
<dbReference type="SMART" id="SM00387">
    <property type="entry name" value="HATPase_c"/>
    <property type="match status" value="1"/>
</dbReference>
<feature type="modified residue" description="4-aspartylphosphate" evidence="4">
    <location>
        <position position="702"/>
    </location>
</feature>
<dbReference type="Gene3D" id="3.30.450.20">
    <property type="entry name" value="PAS domain"/>
    <property type="match status" value="1"/>
</dbReference>
<keyword evidence="8" id="KW-0418">Kinase</keyword>
<dbReference type="InterPro" id="IPR013656">
    <property type="entry name" value="PAS_4"/>
</dbReference>
<dbReference type="CDD" id="cd00082">
    <property type="entry name" value="HisKA"/>
    <property type="match status" value="1"/>
</dbReference>
<keyword evidence="5" id="KW-0812">Transmembrane</keyword>
<dbReference type="GO" id="GO:0000155">
    <property type="term" value="F:phosphorelay sensor kinase activity"/>
    <property type="evidence" value="ECO:0007669"/>
    <property type="project" value="InterPro"/>
</dbReference>
<feature type="transmembrane region" description="Helical" evidence="5">
    <location>
        <begin position="22"/>
        <end position="40"/>
    </location>
</feature>
<dbReference type="NCBIfam" id="TIGR00229">
    <property type="entry name" value="sensory_box"/>
    <property type="match status" value="1"/>
</dbReference>
<keyword evidence="5" id="KW-0472">Membrane</keyword>
<dbReference type="PRINTS" id="PR00344">
    <property type="entry name" value="BCTRLSENSOR"/>
</dbReference>
<dbReference type="SUPFAM" id="SSF52172">
    <property type="entry name" value="CheY-like"/>
    <property type="match status" value="1"/>
</dbReference>
<dbReference type="Gene3D" id="3.40.50.2300">
    <property type="match status" value="1"/>
</dbReference>
<dbReference type="InterPro" id="IPR005467">
    <property type="entry name" value="His_kinase_dom"/>
</dbReference>
<dbReference type="AlphaFoldDB" id="A0A073J684"/>
<comment type="catalytic activity">
    <reaction evidence="1">
        <text>ATP + protein L-histidine = ADP + protein N-phospho-L-histidine.</text>
        <dbReference type="EC" id="2.7.13.3"/>
    </reaction>
</comment>
<dbReference type="InterPro" id="IPR003661">
    <property type="entry name" value="HisK_dim/P_dom"/>
</dbReference>
<accession>A0A073J684</accession>
<organism evidence="8 9">
    <name type="scientific">Pseudosulfitobacter pseudonitzschiae</name>
    <dbReference type="NCBI Taxonomy" id="1402135"/>
    <lineage>
        <taxon>Bacteria</taxon>
        <taxon>Pseudomonadati</taxon>
        <taxon>Pseudomonadota</taxon>
        <taxon>Alphaproteobacteria</taxon>
        <taxon>Rhodobacterales</taxon>
        <taxon>Roseobacteraceae</taxon>
        <taxon>Pseudosulfitobacter</taxon>
    </lineage>
</organism>
<dbReference type="EC" id="2.7.13.3" evidence="2"/>
<dbReference type="InterPro" id="IPR036097">
    <property type="entry name" value="HisK_dim/P_sf"/>
</dbReference>
<keyword evidence="8" id="KW-0808">Transferase</keyword>
<keyword evidence="5" id="KW-1133">Transmembrane helix</keyword>
<gene>
    <name evidence="8" type="ORF">SUH3_00265</name>
</gene>
<dbReference type="PROSITE" id="PS50109">
    <property type="entry name" value="HIS_KIN"/>
    <property type="match status" value="1"/>
</dbReference>
<dbReference type="InterPro" id="IPR004358">
    <property type="entry name" value="Sig_transdc_His_kin-like_C"/>
</dbReference>
<evidence type="ECO:0000256" key="5">
    <source>
        <dbReference type="SAM" id="Phobius"/>
    </source>
</evidence>
<dbReference type="EMBL" id="JAMD01000001">
    <property type="protein sequence ID" value="KEJ97449.1"/>
    <property type="molecule type" value="Genomic_DNA"/>
</dbReference>
<feature type="domain" description="Histidine kinase" evidence="6">
    <location>
        <begin position="404"/>
        <end position="627"/>
    </location>
</feature>
<dbReference type="Pfam" id="PF02518">
    <property type="entry name" value="HATPase_c"/>
    <property type="match status" value="1"/>
</dbReference>
<dbReference type="Pfam" id="PF00072">
    <property type="entry name" value="Response_reg"/>
    <property type="match status" value="1"/>
</dbReference>
<dbReference type="PANTHER" id="PTHR43065:SF42">
    <property type="entry name" value="TWO-COMPONENT SENSOR PPRA"/>
    <property type="match status" value="1"/>
</dbReference>
<name>A0A073J684_9RHOB</name>
<protein>
    <recommendedName>
        <fullName evidence="2">histidine kinase</fullName>
        <ecNumber evidence="2">2.7.13.3</ecNumber>
    </recommendedName>
</protein>
<feature type="domain" description="Response regulatory" evidence="7">
    <location>
        <begin position="651"/>
        <end position="767"/>
    </location>
</feature>
<dbReference type="PROSITE" id="PS50110">
    <property type="entry name" value="RESPONSE_REGULATORY"/>
    <property type="match status" value="1"/>
</dbReference>
<evidence type="ECO:0000256" key="2">
    <source>
        <dbReference type="ARBA" id="ARBA00012438"/>
    </source>
</evidence>
<evidence type="ECO:0000256" key="3">
    <source>
        <dbReference type="ARBA" id="ARBA00022553"/>
    </source>
</evidence>
<dbReference type="SMART" id="SM00448">
    <property type="entry name" value="REC"/>
    <property type="match status" value="1"/>
</dbReference>
<dbReference type="SUPFAM" id="SSF55874">
    <property type="entry name" value="ATPase domain of HSP90 chaperone/DNA topoisomerase II/histidine kinase"/>
    <property type="match status" value="1"/>
</dbReference>
<dbReference type="SMART" id="SM00388">
    <property type="entry name" value="HisKA"/>
    <property type="match status" value="1"/>
</dbReference>
<comment type="caution">
    <text evidence="8">The sequence shown here is derived from an EMBL/GenBank/DDBJ whole genome shotgun (WGS) entry which is preliminary data.</text>
</comment>
<dbReference type="Gene3D" id="1.10.287.130">
    <property type="match status" value="1"/>
</dbReference>
<evidence type="ECO:0000259" key="7">
    <source>
        <dbReference type="PROSITE" id="PS50110"/>
    </source>
</evidence>
<dbReference type="FunFam" id="1.10.287.130:FF:000037">
    <property type="entry name" value="Hybrid sensor histidine kinase/response regulator"/>
    <property type="match status" value="1"/>
</dbReference>
<dbReference type="InterPro" id="IPR035965">
    <property type="entry name" value="PAS-like_dom_sf"/>
</dbReference>
<sequence length="768" mass="82443">MPDSALTTGPLGRISELGVTRLRALVIAIALLGVMAVMAPAGVVQLGLAASATTVLALSGIMLGISHRQKRRRNMAFAVMSDFIEKDAALSLVTDADGKILSMNAAARARYARGAGDTLAAVLRDTFANPGGIIHRLKTTADAEGAAREDIATRKNHLRLAVHVMGSDAYLWRLETLAERGMARGPDGPGLPMLMVGRSGAILYMNDGARSLIGHRAKTLDRLFPAGLPVSGEVAELSTEEGTLRCLVTEVDSGAGRRAVYLLPMAQTAQTPADSWGAFETLPVPLVLITPDGRVQAHNRSAAALVGSGIAEGVHVGALMEGLGRPITDWLAETLAGRAVQHSEFLRLKRPDKEMFVQVTLNRVTENGIASVIAVLTDATELKTLEAQFVQSQKMQAIGQLAGGVAHDFNNLLTAISGHCDLLLLRHDQGDSDYGDLVQINQNANRAAALVGQLLAFSRKQTLRPEMLDMRDTLSDLTHLLNRLVGEKVTLTLSHDPLLQSIRADKRQLEQVLMNLVVNARDAMPDGGEIRIETECTTLTKPMQRDRVTVPEGQYVTVRVVDQGTGIAPDKLQKVFEPFFTTKRTGEGTGLGLSTAYGIVKQTGGFIFVDSTEGKGTCFSLLFPVLEGASMPAVKATVPATLQAPSHGDGVILLVEDEAPVRAFASRALRLRGYTVLEADCAEAALKTLEDTELNVDLFVTDVVMPGKDGPSWVREALKSRPEVRVVFVSGYAEDRLNNDQAAIPNSVFLPKPFSLNELTETVHKQLH</sequence>
<evidence type="ECO:0000313" key="8">
    <source>
        <dbReference type="EMBL" id="KEJ97449.1"/>
    </source>
</evidence>
<evidence type="ECO:0000259" key="6">
    <source>
        <dbReference type="PROSITE" id="PS50109"/>
    </source>
</evidence>
<dbReference type="SUPFAM" id="SSF47384">
    <property type="entry name" value="Homodimeric domain of signal transducing histidine kinase"/>
    <property type="match status" value="1"/>
</dbReference>
<reference evidence="8 9" key="1">
    <citation type="submission" date="2014-01" db="EMBL/GenBank/DDBJ databases">
        <title>Sulfitobacter sp. H3 (MCCC 1A00686) Genome Sequencing.</title>
        <authorList>
            <person name="Lai Q."/>
            <person name="Hong Z."/>
        </authorList>
    </citation>
    <scope>NUCLEOTIDE SEQUENCE [LARGE SCALE GENOMIC DNA]</scope>
    <source>
        <strain evidence="8 9">H3</strain>
    </source>
</reference>
<dbReference type="Gene3D" id="3.30.565.10">
    <property type="entry name" value="Histidine kinase-like ATPase, C-terminal domain"/>
    <property type="match status" value="1"/>
</dbReference>
<evidence type="ECO:0000313" key="9">
    <source>
        <dbReference type="Proteomes" id="UP000027746"/>
    </source>
</evidence>
<dbReference type="InterPro" id="IPR036890">
    <property type="entry name" value="HATPase_C_sf"/>
</dbReference>
<evidence type="ECO:0000256" key="1">
    <source>
        <dbReference type="ARBA" id="ARBA00000085"/>
    </source>
</evidence>